<dbReference type="OrthoDB" id="3141838at2759"/>
<reference evidence="1" key="2">
    <citation type="submission" date="2021-10" db="EMBL/GenBank/DDBJ databases">
        <title>Phylogenomics reveals ancestral predisposition of the termite-cultivated fungus Termitomyces towards a domesticated lifestyle.</title>
        <authorList>
            <person name="Auxier B."/>
            <person name="Grum-Grzhimaylo A."/>
            <person name="Cardenas M.E."/>
            <person name="Lodge J.D."/>
            <person name="Laessoe T."/>
            <person name="Pedersen O."/>
            <person name="Smith M.E."/>
            <person name="Kuyper T.W."/>
            <person name="Franco-Molano E.A."/>
            <person name="Baroni T.J."/>
            <person name="Aanen D.K."/>
        </authorList>
    </citation>
    <scope>NUCLEOTIDE SEQUENCE</scope>
    <source>
        <strain evidence="1">AP01</strain>
        <tissue evidence="1">Mycelium</tissue>
    </source>
</reference>
<protein>
    <submittedName>
        <fullName evidence="1">Uncharacterized protein</fullName>
    </submittedName>
</protein>
<comment type="caution">
    <text evidence="1">The sequence shown here is derived from an EMBL/GenBank/DDBJ whole genome shotgun (WGS) entry which is preliminary data.</text>
</comment>
<evidence type="ECO:0000313" key="1">
    <source>
        <dbReference type="EMBL" id="KAG5641042.1"/>
    </source>
</evidence>
<dbReference type="Proteomes" id="UP000775547">
    <property type="component" value="Unassembled WGS sequence"/>
</dbReference>
<reference evidence="1" key="1">
    <citation type="submission" date="2020-07" db="EMBL/GenBank/DDBJ databases">
        <authorList>
            <person name="Nieuwenhuis M."/>
            <person name="Van De Peppel L.J.J."/>
        </authorList>
    </citation>
    <scope>NUCLEOTIDE SEQUENCE</scope>
    <source>
        <strain evidence="1">AP01</strain>
        <tissue evidence="1">Mycelium</tissue>
    </source>
</reference>
<dbReference type="AlphaFoldDB" id="A0A9P7FYT4"/>
<sequence>MAAVAVENWRQPHHFAPMGSHFYPVHPQLTPDFNIPPHNEREMSRDFLITVLNFFASLLPLYFGNHQLRLVVHGGACMLLHPSLAQLANDQHYLAASSPANSPHNVLPRRTSTRDVDYIRRMFVADCKDMGINNVTERIKHCIWLTAQHFELGADWMNSDADVALPMSVGADGETCDPIYRAALDPNNIHRFTVFTSSNHKLTLVSVPPVWSVILKLVRYTKHDPGDICILLRQVVARSKA</sequence>
<proteinExistence type="predicted"/>
<accession>A0A9P7FYT4</accession>
<evidence type="ECO:0000313" key="2">
    <source>
        <dbReference type="Proteomes" id="UP000775547"/>
    </source>
</evidence>
<gene>
    <name evidence="1" type="ORF">DXG03_006307</name>
</gene>
<dbReference type="EMBL" id="JABCKV010000406">
    <property type="protein sequence ID" value="KAG5641042.1"/>
    <property type="molecule type" value="Genomic_DNA"/>
</dbReference>
<keyword evidence="2" id="KW-1185">Reference proteome</keyword>
<organism evidence="1 2">
    <name type="scientific">Asterophora parasitica</name>
    <dbReference type="NCBI Taxonomy" id="117018"/>
    <lineage>
        <taxon>Eukaryota</taxon>
        <taxon>Fungi</taxon>
        <taxon>Dikarya</taxon>
        <taxon>Basidiomycota</taxon>
        <taxon>Agaricomycotina</taxon>
        <taxon>Agaricomycetes</taxon>
        <taxon>Agaricomycetidae</taxon>
        <taxon>Agaricales</taxon>
        <taxon>Tricholomatineae</taxon>
        <taxon>Lyophyllaceae</taxon>
        <taxon>Asterophora</taxon>
    </lineage>
</organism>
<name>A0A9P7FYT4_9AGAR</name>